<organism evidence="1 2">
    <name type="scientific">Portunus trituberculatus</name>
    <name type="common">Swimming crab</name>
    <name type="synonym">Neptunus trituberculatus</name>
    <dbReference type="NCBI Taxonomy" id="210409"/>
    <lineage>
        <taxon>Eukaryota</taxon>
        <taxon>Metazoa</taxon>
        <taxon>Ecdysozoa</taxon>
        <taxon>Arthropoda</taxon>
        <taxon>Crustacea</taxon>
        <taxon>Multicrustacea</taxon>
        <taxon>Malacostraca</taxon>
        <taxon>Eumalacostraca</taxon>
        <taxon>Eucarida</taxon>
        <taxon>Decapoda</taxon>
        <taxon>Pleocyemata</taxon>
        <taxon>Brachyura</taxon>
        <taxon>Eubrachyura</taxon>
        <taxon>Portunoidea</taxon>
        <taxon>Portunidae</taxon>
        <taxon>Portuninae</taxon>
        <taxon>Portunus</taxon>
    </lineage>
</organism>
<comment type="caution">
    <text evidence="1">The sequence shown here is derived from an EMBL/GenBank/DDBJ whole genome shotgun (WGS) entry which is preliminary data.</text>
</comment>
<gene>
    <name evidence="1" type="ORF">E2C01_012021</name>
</gene>
<dbReference type="EMBL" id="VSRR010000741">
    <property type="protein sequence ID" value="MPC19113.1"/>
    <property type="molecule type" value="Genomic_DNA"/>
</dbReference>
<dbReference type="AlphaFoldDB" id="A0A5B7DCT9"/>
<evidence type="ECO:0000313" key="1">
    <source>
        <dbReference type="EMBL" id="MPC19113.1"/>
    </source>
</evidence>
<dbReference type="Proteomes" id="UP000324222">
    <property type="component" value="Unassembled WGS sequence"/>
</dbReference>
<evidence type="ECO:0000313" key="2">
    <source>
        <dbReference type="Proteomes" id="UP000324222"/>
    </source>
</evidence>
<keyword evidence="2" id="KW-1185">Reference proteome</keyword>
<reference evidence="1 2" key="1">
    <citation type="submission" date="2019-05" db="EMBL/GenBank/DDBJ databases">
        <title>Another draft genome of Portunus trituberculatus and its Hox gene families provides insights of decapod evolution.</title>
        <authorList>
            <person name="Jeong J.-H."/>
            <person name="Song I."/>
            <person name="Kim S."/>
            <person name="Choi T."/>
            <person name="Kim D."/>
            <person name="Ryu S."/>
            <person name="Kim W."/>
        </authorList>
    </citation>
    <scope>NUCLEOTIDE SEQUENCE [LARGE SCALE GENOMIC DNA]</scope>
    <source>
        <tissue evidence="1">Muscle</tissue>
    </source>
</reference>
<accession>A0A5B7DCT9</accession>
<name>A0A5B7DCT9_PORTR</name>
<protein>
    <submittedName>
        <fullName evidence="1">Uncharacterized protein</fullName>
    </submittedName>
</protein>
<proteinExistence type="predicted"/>
<sequence>MEERTTAGCDLRQLDYRPPSRALDPYPCNTQFSKLTIIRSPCITQSARVLSVAMEMPQVVQRSVLSMAQVVLPHHSK</sequence>